<feature type="chain" id="PRO_5016319516" evidence="2">
    <location>
        <begin position="20"/>
        <end position="83"/>
    </location>
</feature>
<keyword evidence="4" id="KW-1185">Reference proteome</keyword>
<proteinExistence type="predicted"/>
<evidence type="ECO:0000313" key="3">
    <source>
        <dbReference type="EMBL" id="OAD62836.1"/>
    </source>
</evidence>
<feature type="region of interest" description="Disordered" evidence="1">
    <location>
        <begin position="64"/>
        <end position="83"/>
    </location>
</feature>
<dbReference type="AlphaFoldDB" id="A0A310SXL7"/>
<dbReference type="EMBL" id="KQ759796">
    <property type="protein sequence ID" value="OAD62836.1"/>
    <property type="molecule type" value="Genomic_DNA"/>
</dbReference>
<protein>
    <submittedName>
        <fullName evidence="3">Uncharacterized protein</fullName>
    </submittedName>
</protein>
<gene>
    <name evidence="3" type="ORF">WN48_07086</name>
</gene>
<evidence type="ECO:0000313" key="4">
    <source>
        <dbReference type="Proteomes" id="UP000250275"/>
    </source>
</evidence>
<dbReference type="OrthoDB" id="7542660at2759"/>
<feature type="signal peptide" evidence="2">
    <location>
        <begin position="1"/>
        <end position="19"/>
    </location>
</feature>
<keyword evidence="2" id="KW-0732">Signal</keyword>
<sequence>MRFLMLVLIFMAVFTTALPASQKNVTCSPWKGRCHVTEDCCRHLVCLTYQAKCVPYPGELPGDDTRPIGDGPFPPFPNITQTL</sequence>
<dbReference type="Proteomes" id="UP000250275">
    <property type="component" value="Unassembled WGS sequence"/>
</dbReference>
<evidence type="ECO:0000256" key="1">
    <source>
        <dbReference type="SAM" id="MobiDB-lite"/>
    </source>
</evidence>
<evidence type="ECO:0000256" key="2">
    <source>
        <dbReference type="SAM" id="SignalP"/>
    </source>
</evidence>
<name>A0A310SXL7_9HYME</name>
<accession>A0A310SXL7</accession>
<reference evidence="3 4" key="1">
    <citation type="submission" date="2015-07" db="EMBL/GenBank/DDBJ databases">
        <title>The genome of Eufriesea mexicana.</title>
        <authorList>
            <person name="Pan H."/>
            <person name="Kapheim K."/>
        </authorList>
    </citation>
    <scope>NUCLEOTIDE SEQUENCE [LARGE SCALE GENOMIC DNA]</scope>
    <source>
        <strain evidence="3">0111107269</strain>
        <tissue evidence="3">Whole body</tissue>
    </source>
</reference>
<organism evidence="3 4">
    <name type="scientific">Eufriesea mexicana</name>
    <dbReference type="NCBI Taxonomy" id="516756"/>
    <lineage>
        <taxon>Eukaryota</taxon>
        <taxon>Metazoa</taxon>
        <taxon>Ecdysozoa</taxon>
        <taxon>Arthropoda</taxon>
        <taxon>Hexapoda</taxon>
        <taxon>Insecta</taxon>
        <taxon>Pterygota</taxon>
        <taxon>Neoptera</taxon>
        <taxon>Endopterygota</taxon>
        <taxon>Hymenoptera</taxon>
        <taxon>Apocrita</taxon>
        <taxon>Aculeata</taxon>
        <taxon>Apoidea</taxon>
        <taxon>Anthophila</taxon>
        <taxon>Apidae</taxon>
        <taxon>Eufriesea</taxon>
    </lineage>
</organism>